<dbReference type="AlphaFoldDB" id="A0A166VYV1"/>
<dbReference type="InterPro" id="IPR036864">
    <property type="entry name" value="Zn2-C6_fun-type_DNA-bd_sf"/>
</dbReference>
<dbReference type="PROSITE" id="PS00463">
    <property type="entry name" value="ZN2_CY6_FUNGAL_1"/>
    <property type="match status" value="1"/>
</dbReference>
<protein>
    <recommendedName>
        <fullName evidence="2">Zn(2)-C6 fungal-type domain-containing protein</fullName>
    </recommendedName>
</protein>
<organism evidence="3 4">
    <name type="scientific">Athelia psychrophila</name>
    <dbReference type="NCBI Taxonomy" id="1759441"/>
    <lineage>
        <taxon>Eukaryota</taxon>
        <taxon>Fungi</taxon>
        <taxon>Dikarya</taxon>
        <taxon>Basidiomycota</taxon>
        <taxon>Agaricomycotina</taxon>
        <taxon>Agaricomycetes</taxon>
        <taxon>Agaricomycetidae</taxon>
        <taxon>Atheliales</taxon>
        <taxon>Atheliaceae</taxon>
        <taxon>Athelia</taxon>
    </lineage>
</organism>
<dbReference type="InterPro" id="IPR001138">
    <property type="entry name" value="Zn2Cys6_DnaBD"/>
</dbReference>
<dbReference type="Gene3D" id="4.10.240.10">
    <property type="entry name" value="Zn(2)-C6 fungal-type DNA-binding domain"/>
    <property type="match status" value="1"/>
</dbReference>
<evidence type="ECO:0000259" key="2">
    <source>
        <dbReference type="PROSITE" id="PS00463"/>
    </source>
</evidence>
<proteinExistence type="predicted"/>
<name>A0A166VYV1_9AGAM</name>
<gene>
    <name evidence="3" type="ORF">FIBSPDRAFT_943606</name>
</gene>
<dbReference type="SMART" id="SM00066">
    <property type="entry name" value="GAL4"/>
    <property type="match status" value="1"/>
</dbReference>
<feature type="compositionally biased region" description="Pro residues" evidence="1">
    <location>
        <begin position="103"/>
        <end position="112"/>
    </location>
</feature>
<dbReference type="GO" id="GO:0008270">
    <property type="term" value="F:zinc ion binding"/>
    <property type="evidence" value="ECO:0007669"/>
    <property type="project" value="InterPro"/>
</dbReference>
<sequence>MGNTESLKVARSKAKASKAPKSPPESPRPRAIMHNKKASMACTLCRSLRKKCIPGPGARCQRCARKDEVCRFVEVAYDATAPRPPRRGRSVSSEVKPLEKEATPPPESPPHSPSLTLNSALPWASELIVTDAMLQHAPHKRHPTTHPLFSNWFANPA</sequence>
<dbReference type="SUPFAM" id="SSF57701">
    <property type="entry name" value="Zn2/Cys6 DNA-binding domain"/>
    <property type="match status" value="1"/>
</dbReference>
<feature type="region of interest" description="Disordered" evidence="1">
    <location>
        <begin position="81"/>
        <end position="117"/>
    </location>
</feature>
<accession>A0A166VYV1</accession>
<dbReference type="GO" id="GO:0000981">
    <property type="term" value="F:DNA-binding transcription factor activity, RNA polymerase II-specific"/>
    <property type="evidence" value="ECO:0007669"/>
    <property type="project" value="InterPro"/>
</dbReference>
<evidence type="ECO:0000313" key="4">
    <source>
        <dbReference type="Proteomes" id="UP000076532"/>
    </source>
</evidence>
<dbReference type="EMBL" id="KV417483">
    <property type="protein sequence ID" value="KZP33202.1"/>
    <property type="molecule type" value="Genomic_DNA"/>
</dbReference>
<evidence type="ECO:0000256" key="1">
    <source>
        <dbReference type="SAM" id="MobiDB-lite"/>
    </source>
</evidence>
<keyword evidence="4" id="KW-1185">Reference proteome</keyword>
<reference evidence="3 4" key="1">
    <citation type="journal article" date="2016" name="Mol. Biol. Evol.">
        <title>Comparative Genomics of Early-Diverging Mushroom-Forming Fungi Provides Insights into the Origins of Lignocellulose Decay Capabilities.</title>
        <authorList>
            <person name="Nagy L.G."/>
            <person name="Riley R."/>
            <person name="Tritt A."/>
            <person name="Adam C."/>
            <person name="Daum C."/>
            <person name="Floudas D."/>
            <person name="Sun H."/>
            <person name="Yadav J.S."/>
            <person name="Pangilinan J."/>
            <person name="Larsson K.H."/>
            <person name="Matsuura K."/>
            <person name="Barry K."/>
            <person name="Labutti K."/>
            <person name="Kuo R."/>
            <person name="Ohm R.A."/>
            <person name="Bhattacharya S.S."/>
            <person name="Shirouzu T."/>
            <person name="Yoshinaga Y."/>
            <person name="Martin F.M."/>
            <person name="Grigoriev I.V."/>
            <person name="Hibbett D.S."/>
        </authorList>
    </citation>
    <scope>NUCLEOTIDE SEQUENCE [LARGE SCALE GENOMIC DNA]</scope>
    <source>
        <strain evidence="3 4">CBS 109695</strain>
    </source>
</reference>
<feature type="domain" description="Zn(2)-C6 fungal-type" evidence="2">
    <location>
        <begin position="41"/>
        <end position="70"/>
    </location>
</feature>
<feature type="region of interest" description="Disordered" evidence="1">
    <location>
        <begin position="1"/>
        <end position="35"/>
    </location>
</feature>
<evidence type="ECO:0000313" key="3">
    <source>
        <dbReference type="EMBL" id="KZP33202.1"/>
    </source>
</evidence>
<dbReference type="Proteomes" id="UP000076532">
    <property type="component" value="Unassembled WGS sequence"/>
</dbReference>
<dbReference type="CDD" id="cd00067">
    <property type="entry name" value="GAL4"/>
    <property type="match status" value="1"/>
</dbReference>